<evidence type="ECO:0000313" key="2">
    <source>
        <dbReference type="Proteomes" id="UP000276133"/>
    </source>
</evidence>
<dbReference type="AlphaFoldDB" id="A0A3M7SB69"/>
<dbReference type="Proteomes" id="UP000276133">
    <property type="component" value="Unassembled WGS sequence"/>
</dbReference>
<organism evidence="1 2">
    <name type="scientific">Brachionus plicatilis</name>
    <name type="common">Marine rotifer</name>
    <name type="synonym">Brachionus muelleri</name>
    <dbReference type="NCBI Taxonomy" id="10195"/>
    <lineage>
        <taxon>Eukaryota</taxon>
        <taxon>Metazoa</taxon>
        <taxon>Spiralia</taxon>
        <taxon>Gnathifera</taxon>
        <taxon>Rotifera</taxon>
        <taxon>Eurotatoria</taxon>
        <taxon>Monogononta</taxon>
        <taxon>Pseudotrocha</taxon>
        <taxon>Ploima</taxon>
        <taxon>Brachionidae</taxon>
        <taxon>Brachionus</taxon>
    </lineage>
</organism>
<sequence>MNIQIFKDLNFNNNPPKFTSIYLDTLEATERAGLVCAKGQTDFFNGALYKAWRDRHKTELVTILLQSSTFGFGFRIQRVIFHKNRLENLVSVQVQALKF</sequence>
<comment type="caution">
    <text evidence="1">The sequence shown here is derived from an EMBL/GenBank/DDBJ whole genome shotgun (WGS) entry which is preliminary data.</text>
</comment>
<keyword evidence="2" id="KW-1185">Reference proteome</keyword>
<protein>
    <submittedName>
        <fullName evidence="1">Uncharacterized protein</fullName>
    </submittedName>
</protein>
<accession>A0A3M7SB69</accession>
<name>A0A3M7SB69_BRAPC</name>
<proteinExistence type="predicted"/>
<reference evidence="1 2" key="1">
    <citation type="journal article" date="2018" name="Sci. Rep.">
        <title>Genomic signatures of local adaptation to the degree of environmental predictability in rotifers.</title>
        <authorList>
            <person name="Franch-Gras L."/>
            <person name="Hahn C."/>
            <person name="Garcia-Roger E.M."/>
            <person name="Carmona M.J."/>
            <person name="Serra M."/>
            <person name="Gomez A."/>
        </authorList>
    </citation>
    <scope>NUCLEOTIDE SEQUENCE [LARGE SCALE GENOMIC DNA]</scope>
    <source>
        <strain evidence="1">HYR1</strain>
    </source>
</reference>
<dbReference type="EMBL" id="REGN01001707">
    <property type="protein sequence ID" value="RNA33036.1"/>
    <property type="molecule type" value="Genomic_DNA"/>
</dbReference>
<evidence type="ECO:0000313" key="1">
    <source>
        <dbReference type="EMBL" id="RNA33036.1"/>
    </source>
</evidence>
<gene>
    <name evidence="1" type="ORF">BpHYR1_008419</name>
</gene>